<keyword evidence="3" id="KW-0507">mRNA processing</keyword>
<dbReference type="Pfam" id="PF09090">
    <property type="entry name" value="MIF4G_like_2"/>
    <property type="match status" value="1"/>
</dbReference>
<gene>
    <name evidence="8" type="ORF">PBRASI_LOCUS6500</name>
</gene>
<dbReference type="GO" id="GO:0005846">
    <property type="term" value="C:nuclear cap binding complex"/>
    <property type="evidence" value="ECO:0007669"/>
    <property type="project" value="InterPro"/>
</dbReference>
<dbReference type="Gene3D" id="1.25.40.180">
    <property type="match status" value="3"/>
</dbReference>
<name>A0A9N9BUZ2_9GLOM</name>
<evidence type="ECO:0000256" key="4">
    <source>
        <dbReference type="ARBA" id="ARBA00023187"/>
    </source>
</evidence>
<dbReference type="GO" id="GO:0006406">
    <property type="term" value="P:mRNA export from nucleus"/>
    <property type="evidence" value="ECO:0007669"/>
    <property type="project" value="InterPro"/>
</dbReference>
<keyword evidence="4" id="KW-0508">mRNA splicing</keyword>
<dbReference type="AlphaFoldDB" id="A0A9N9BUZ2"/>
<dbReference type="PANTHER" id="PTHR12412:SF2">
    <property type="entry name" value="NUCLEAR CAP-BINDING PROTEIN SUBUNIT 1"/>
    <property type="match status" value="1"/>
</dbReference>
<dbReference type="OrthoDB" id="10252707at2759"/>
<evidence type="ECO:0000259" key="7">
    <source>
        <dbReference type="SMART" id="SM00543"/>
    </source>
</evidence>
<dbReference type="Proteomes" id="UP000789739">
    <property type="component" value="Unassembled WGS sequence"/>
</dbReference>
<evidence type="ECO:0000256" key="2">
    <source>
        <dbReference type="ARBA" id="ARBA00007413"/>
    </source>
</evidence>
<evidence type="ECO:0000256" key="3">
    <source>
        <dbReference type="ARBA" id="ARBA00022664"/>
    </source>
</evidence>
<dbReference type="SUPFAM" id="SSF48371">
    <property type="entry name" value="ARM repeat"/>
    <property type="match status" value="3"/>
</dbReference>
<feature type="region of interest" description="Disordered" evidence="6">
    <location>
        <begin position="61"/>
        <end position="105"/>
    </location>
</feature>
<evidence type="ECO:0000256" key="5">
    <source>
        <dbReference type="ARBA" id="ARBA00023242"/>
    </source>
</evidence>
<dbReference type="InterPro" id="IPR015172">
    <property type="entry name" value="MIF4G-like_typ-1"/>
</dbReference>
<proteinExistence type="inferred from homology"/>
<dbReference type="GO" id="GO:0003729">
    <property type="term" value="F:mRNA binding"/>
    <property type="evidence" value="ECO:0007669"/>
    <property type="project" value="TreeGrafter"/>
</dbReference>
<dbReference type="GO" id="GO:0000184">
    <property type="term" value="P:nuclear-transcribed mRNA catabolic process, nonsense-mediated decay"/>
    <property type="evidence" value="ECO:0007669"/>
    <property type="project" value="TreeGrafter"/>
</dbReference>
<evidence type="ECO:0000256" key="6">
    <source>
        <dbReference type="SAM" id="MobiDB-lite"/>
    </source>
</evidence>
<dbReference type="SMART" id="SM00543">
    <property type="entry name" value="MIF4G"/>
    <property type="match status" value="1"/>
</dbReference>
<dbReference type="GO" id="GO:0006397">
    <property type="term" value="P:mRNA processing"/>
    <property type="evidence" value="ECO:0007669"/>
    <property type="project" value="UniProtKB-KW"/>
</dbReference>
<dbReference type="InterPro" id="IPR015174">
    <property type="entry name" value="MIF4G-like_typ-2"/>
</dbReference>
<dbReference type="InterPro" id="IPR016024">
    <property type="entry name" value="ARM-type_fold"/>
</dbReference>
<evidence type="ECO:0000313" key="9">
    <source>
        <dbReference type="Proteomes" id="UP000789739"/>
    </source>
</evidence>
<comment type="similarity">
    <text evidence="2">Belongs to the NCBP1 family.</text>
</comment>
<dbReference type="InterPro" id="IPR027159">
    <property type="entry name" value="CBP80"/>
</dbReference>
<comment type="subcellular location">
    <subcellularLocation>
        <location evidence="1">Nucleus</location>
    </subcellularLocation>
</comment>
<reference evidence="8" key="1">
    <citation type="submission" date="2021-06" db="EMBL/GenBank/DDBJ databases">
        <authorList>
            <person name="Kallberg Y."/>
            <person name="Tangrot J."/>
            <person name="Rosling A."/>
        </authorList>
    </citation>
    <scope>NUCLEOTIDE SEQUENCE</scope>
    <source>
        <strain evidence="8">BR232B</strain>
    </source>
</reference>
<dbReference type="PANTHER" id="PTHR12412">
    <property type="entry name" value="CAP BINDING PROTEIN"/>
    <property type="match status" value="1"/>
</dbReference>
<organism evidence="8 9">
    <name type="scientific">Paraglomus brasilianum</name>
    <dbReference type="NCBI Taxonomy" id="144538"/>
    <lineage>
        <taxon>Eukaryota</taxon>
        <taxon>Fungi</taxon>
        <taxon>Fungi incertae sedis</taxon>
        <taxon>Mucoromycota</taxon>
        <taxon>Glomeromycotina</taxon>
        <taxon>Glomeromycetes</taxon>
        <taxon>Paraglomerales</taxon>
        <taxon>Paraglomeraceae</taxon>
        <taxon>Paraglomus</taxon>
    </lineage>
</organism>
<sequence>IYVVRSLNVTKFAEFNTFSKYIALIMESSWDDRGFRKYPGKQEDRSYVVWSIFASQGADPSLNHISQGGGRRNYRDGDRRGPRDNRRFHDRGDADAPSQDEEETSERKLANIIMAFGNQKSPEEMHGQITELSTIINDEFTLNSELILRTLKACVTELPMKIFLYATLVGVVNVERPIIGAAVVEMAIESMQSYLNEGNWRSAKLMLKFFAELTNAYVILPGTMISVYNSLTDVICEPGVKRLRADTIAEMILLSIPYVGKRLHERVSNQFDDLLDRFTKYFDERRQLDSSVTAVFNATKPYYSENLLYEQSDTLELLWASILNIKDNSWLCPMLMTLWPEYDSSLVTADQHDVEPLSIPPPSDRLQYAHKHPVFRIFVGALDETNPLVPDPAHINHFLMYDVVQDIIDIFEVNRKECVKILKELRYFFAPGTFASDDRNTPVRESQDNIVGDGDDESGDKIKAEVKEDMEGTEIKKEKENEPESENTEGNEHETKRMPGFGLEQVLVENFANCCRILFRLRYPLLQTDFCLPYLCLYLCLNSGSLLSYLGKAIRILFDRLDMMDVECVYRYWNWFSHHLSNFNFVWKWNEWEDCIREDPLHPKLCFIRETFEKLIRYSYYDRIKSNVSEEFLVVFPAAEPTTNFRYGSDDNQYHTLAQQVLGKLRSKSSNDQIQSLLSEVRTIIPDSPEAEQDNVMRDILVQCVLMLGSKSFSHVLNVIERYLTLLQSYNTTAEARVHTVKIVADFWSKNTQFLGILLDKLLNYRVVDASSVVTWIFSEGFDKEVSRSYIWEILKNTINKVISRVSQIQAKLDSLRKTAEEQGGDMTSDDRQSAAGSETESIQQIENTLSMVTREQKEVLLLVFQKFADVLSKQLLEYRQQGIDDPLTQWWFYWVWGFFRDIARVYYSQLSSFIVTLETIVLTPGVDPIIENTVKLVRAFGYVAGQLEF</sequence>
<dbReference type="InterPro" id="IPR003890">
    <property type="entry name" value="MIF4G-like_typ-3"/>
</dbReference>
<feature type="compositionally biased region" description="Basic and acidic residues" evidence="6">
    <location>
        <begin position="73"/>
        <end position="94"/>
    </location>
</feature>
<dbReference type="Pfam" id="PF09088">
    <property type="entry name" value="MIF4G_like"/>
    <property type="match status" value="2"/>
</dbReference>
<feature type="region of interest" description="Disordered" evidence="6">
    <location>
        <begin position="438"/>
        <end position="496"/>
    </location>
</feature>
<keyword evidence="9" id="KW-1185">Reference proteome</keyword>
<protein>
    <submittedName>
        <fullName evidence="8">10528_t:CDS:1</fullName>
    </submittedName>
</protein>
<keyword evidence="5" id="KW-0539">Nucleus</keyword>
<feature type="non-terminal residue" evidence="8">
    <location>
        <position position="1"/>
    </location>
</feature>
<dbReference type="GO" id="GO:0005634">
    <property type="term" value="C:nucleus"/>
    <property type="evidence" value="ECO:0007669"/>
    <property type="project" value="UniProtKB-SubCell"/>
</dbReference>
<dbReference type="Pfam" id="PF02854">
    <property type="entry name" value="MIF4G"/>
    <property type="match status" value="1"/>
</dbReference>
<feature type="domain" description="MIF4G" evidence="7">
    <location>
        <begin position="110"/>
        <end position="326"/>
    </location>
</feature>
<dbReference type="EMBL" id="CAJVPI010000869">
    <property type="protein sequence ID" value="CAG8578708.1"/>
    <property type="molecule type" value="Genomic_DNA"/>
</dbReference>
<accession>A0A9N9BUZ2</accession>
<dbReference type="GO" id="GO:0000339">
    <property type="term" value="F:RNA cap binding"/>
    <property type="evidence" value="ECO:0007669"/>
    <property type="project" value="InterPro"/>
</dbReference>
<evidence type="ECO:0000313" key="8">
    <source>
        <dbReference type="EMBL" id="CAG8578708.1"/>
    </source>
</evidence>
<dbReference type="GO" id="GO:0008380">
    <property type="term" value="P:RNA splicing"/>
    <property type="evidence" value="ECO:0007669"/>
    <property type="project" value="UniProtKB-KW"/>
</dbReference>
<comment type="caution">
    <text evidence="8">The sequence shown here is derived from an EMBL/GenBank/DDBJ whole genome shotgun (WGS) entry which is preliminary data.</text>
</comment>
<feature type="compositionally biased region" description="Basic and acidic residues" evidence="6">
    <location>
        <begin position="459"/>
        <end position="482"/>
    </location>
</feature>
<evidence type="ECO:0000256" key="1">
    <source>
        <dbReference type="ARBA" id="ARBA00004123"/>
    </source>
</evidence>
<feature type="compositionally biased region" description="Basic and acidic residues" evidence="6">
    <location>
        <begin position="438"/>
        <end position="447"/>
    </location>
</feature>